<sequence>MKVIIKEVTEEGQKYHVNFSTEYGNACALWIGEKPQINKEYFVEFEIPDVLCWQKDIIFSDKEECTIGMQNNKFCFIGVFESIEDDGYTVIRLGDNIISIETQGEPPDLGSNVKLTANNLLLYDVNY</sequence>
<reference evidence="1" key="2">
    <citation type="submission" date="2011-01" db="EMBL/GenBank/DDBJ databases">
        <title>The Non-contiguous Finished genome of Clostridium papyrosolvens.</title>
        <authorList>
            <person name="Lucas S."/>
            <person name="Copeland A."/>
            <person name="Lapidus A."/>
            <person name="Cheng J.-F."/>
            <person name="Goodwin L."/>
            <person name="Pitluck S."/>
            <person name="Misra M."/>
            <person name="Chertkov O."/>
            <person name="Detter J.C."/>
            <person name="Han C."/>
            <person name="Tapia R."/>
            <person name="Land M."/>
            <person name="Hauser L."/>
            <person name="Kyrpides N."/>
            <person name="Ivanova N."/>
            <person name="Pagani I."/>
            <person name="Mouttaki H."/>
            <person name="He Z."/>
            <person name="Zhou J."/>
            <person name="Hemme C.L."/>
            <person name="Woyke T."/>
        </authorList>
    </citation>
    <scope>NUCLEOTIDE SEQUENCE [LARGE SCALE GENOMIC DNA]</scope>
    <source>
        <strain evidence="1">DSM 2782</strain>
    </source>
</reference>
<comment type="caution">
    <text evidence="1">The sequence shown here is derived from an EMBL/GenBank/DDBJ whole genome shotgun (WGS) entry which is preliminary data.</text>
</comment>
<dbReference type="RefSeq" id="WP_004617855.1">
    <property type="nucleotide sequence ID" value="NZ_ACXX02000003.1"/>
</dbReference>
<dbReference type="Proteomes" id="UP000003860">
    <property type="component" value="Unassembled WGS sequence"/>
</dbReference>
<dbReference type="EMBL" id="ACXX02000003">
    <property type="protein sequence ID" value="EGD48651.1"/>
    <property type="molecule type" value="Genomic_DNA"/>
</dbReference>
<reference evidence="1" key="1">
    <citation type="submission" date="2009-07" db="EMBL/GenBank/DDBJ databases">
        <authorList>
            <consortium name="US DOE Joint Genome Institute (JGI-PGF)"/>
            <person name="Lucas S."/>
            <person name="Copeland A."/>
            <person name="Lapidus A."/>
            <person name="Glavina del Rio T."/>
            <person name="Tice H."/>
            <person name="Bruce D."/>
            <person name="Goodwin L."/>
            <person name="Pitluck S."/>
            <person name="Larimer F."/>
            <person name="Land M.L."/>
            <person name="Mouttaki H."/>
            <person name="He Z."/>
            <person name="Zhou J."/>
            <person name="Hemme C.L."/>
        </authorList>
    </citation>
    <scope>NUCLEOTIDE SEQUENCE</scope>
    <source>
        <strain evidence="1">DSM 2782</strain>
    </source>
</reference>
<organism evidence="1 2">
    <name type="scientific">Ruminiclostridium papyrosolvens DSM 2782</name>
    <dbReference type="NCBI Taxonomy" id="588581"/>
    <lineage>
        <taxon>Bacteria</taxon>
        <taxon>Bacillati</taxon>
        <taxon>Bacillota</taxon>
        <taxon>Clostridia</taxon>
        <taxon>Eubacteriales</taxon>
        <taxon>Oscillospiraceae</taxon>
        <taxon>Ruminiclostridium</taxon>
    </lineage>
</organism>
<accession>F1TAV8</accession>
<protein>
    <submittedName>
        <fullName evidence="1">Uncharacterized protein</fullName>
    </submittedName>
</protein>
<dbReference type="STRING" id="588581.Cpap_3074"/>
<keyword evidence="2" id="KW-1185">Reference proteome</keyword>
<dbReference type="eggNOG" id="ENOG50332ZU">
    <property type="taxonomic scope" value="Bacteria"/>
</dbReference>
<dbReference type="OrthoDB" id="2937251at2"/>
<evidence type="ECO:0000313" key="1">
    <source>
        <dbReference type="EMBL" id="EGD48651.1"/>
    </source>
</evidence>
<name>F1TAV8_9FIRM</name>
<proteinExistence type="predicted"/>
<dbReference type="AlphaFoldDB" id="F1TAV8"/>
<gene>
    <name evidence="1" type="ORF">Cpap_3074</name>
</gene>
<evidence type="ECO:0000313" key="2">
    <source>
        <dbReference type="Proteomes" id="UP000003860"/>
    </source>
</evidence>